<gene>
    <name evidence="1" type="ORF">PM001_LOCUS22391</name>
</gene>
<accession>A0AAV1USG6</accession>
<dbReference type="Proteomes" id="UP001162060">
    <property type="component" value="Unassembled WGS sequence"/>
</dbReference>
<name>A0AAV1USG6_9STRA</name>
<comment type="caution">
    <text evidence="1">The sequence shown here is derived from an EMBL/GenBank/DDBJ whole genome shotgun (WGS) entry which is preliminary data.</text>
</comment>
<reference evidence="1" key="1">
    <citation type="submission" date="2024-01" db="EMBL/GenBank/DDBJ databases">
        <authorList>
            <person name="Webb A."/>
        </authorList>
    </citation>
    <scope>NUCLEOTIDE SEQUENCE</scope>
    <source>
        <strain evidence="1">Pm1</strain>
    </source>
</reference>
<dbReference type="EMBL" id="CAKLBY020000226">
    <property type="protein sequence ID" value="CAK7937241.1"/>
    <property type="molecule type" value="Genomic_DNA"/>
</dbReference>
<protein>
    <recommendedName>
        <fullName evidence="3">C2H2-type domain-containing protein</fullName>
    </recommendedName>
</protein>
<evidence type="ECO:0000313" key="2">
    <source>
        <dbReference type="Proteomes" id="UP001162060"/>
    </source>
</evidence>
<dbReference type="InterPro" id="IPR028015">
    <property type="entry name" value="CCDC84-like"/>
</dbReference>
<proteinExistence type="predicted"/>
<organism evidence="1 2">
    <name type="scientific">Peronospora matthiolae</name>
    <dbReference type="NCBI Taxonomy" id="2874970"/>
    <lineage>
        <taxon>Eukaryota</taxon>
        <taxon>Sar</taxon>
        <taxon>Stramenopiles</taxon>
        <taxon>Oomycota</taxon>
        <taxon>Peronosporomycetes</taxon>
        <taxon>Peronosporales</taxon>
        <taxon>Peronosporaceae</taxon>
        <taxon>Peronospora</taxon>
    </lineage>
</organism>
<evidence type="ECO:0000313" key="1">
    <source>
        <dbReference type="EMBL" id="CAK7937241.1"/>
    </source>
</evidence>
<evidence type="ECO:0008006" key="3">
    <source>
        <dbReference type="Google" id="ProtNLM"/>
    </source>
</evidence>
<sequence>MDDRVKEAPYCLVCRCSSDGKWRKHLFTRKHQQATHQFLDRQANRVAALVGGDCALPVASWTAWRCVFCASSIRRGDALIHVGSHSHRKRVVDFCRQYRCDGDRKMRRKLWHQMTPQRREVEPKVCDTSKPDDHVQQEKKEQCQVEDTTSGRIAAFLSSATSRLQEVETERRRRNVDGSRAVPSLAASAAPAAHQKLHEVVSGPLEGAVVTRKL</sequence>
<dbReference type="Pfam" id="PF14968">
    <property type="entry name" value="CCDC84"/>
    <property type="match status" value="1"/>
</dbReference>
<dbReference type="AlphaFoldDB" id="A0AAV1USG6"/>